<feature type="region of interest" description="Disordered" evidence="1">
    <location>
        <begin position="115"/>
        <end position="161"/>
    </location>
</feature>
<reference evidence="3" key="1">
    <citation type="submission" date="2016-02" db="EMBL/GenBank/DDBJ databases">
        <title>Draft genome sequence of Microdochium bolleyi, a fungal endophyte of beachgrass.</title>
        <authorList>
            <consortium name="DOE Joint Genome Institute"/>
            <person name="David A.S."/>
            <person name="May G."/>
            <person name="Haridas S."/>
            <person name="Lim J."/>
            <person name="Wang M."/>
            <person name="Labutti K."/>
            <person name="Lipzen A."/>
            <person name="Barry K."/>
            <person name="Grigoriev I.V."/>
        </authorList>
    </citation>
    <scope>NUCLEOTIDE SEQUENCE [LARGE SCALE GENOMIC DNA]</scope>
    <source>
        <strain evidence="3">J235TASD1</strain>
    </source>
</reference>
<keyword evidence="3" id="KW-1185">Reference proteome</keyword>
<proteinExistence type="predicted"/>
<dbReference type="STRING" id="196109.A0A136JKI0"/>
<dbReference type="OrthoDB" id="4925544at2759"/>
<feature type="compositionally biased region" description="Polar residues" evidence="1">
    <location>
        <begin position="74"/>
        <end position="86"/>
    </location>
</feature>
<gene>
    <name evidence="2" type="ORF">Micbo1qcDRAFT_9260</name>
</gene>
<evidence type="ECO:0000313" key="2">
    <source>
        <dbReference type="EMBL" id="KXJ97669.1"/>
    </source>
</evidence>
<dbReference type="AlphaFoldDB" id="A0A136JKI0"/>
<evidence type="ECO:0000256" key="1">
    <source>
        <dbReference type="SAM" id="MobiDB-lite"/>
    </source>
</evidence>
<dbReference type="EMBL" id="KQ964245">
    <property type="protein sequence ID" value="KXJ97669.1"/>
    <property type="molecule type" value="Genomic_DNA"/>
</dbReference>
<feature type="compositionally biased region" description="Basic and acidic residues" evidence="1">
    <location>
        <begin position="608"/>
        <end position="619"/>
    </location>
</feature>
<feature type="region of interest" description="Disordered" evidence="1">
    <location>
        <begin position="1"/>
        <end position="96"/>
    </location>
</feature>
<accession>A0A136JKI0</accession>
<evidence type="ECO:0000313" key="3">
    <source>
        <dbReference type="Proteomes" id="UP000070501"/>
    </source>
</evidence>
<organism evidence="2 3">
    <name type="scientific">Microdochium bolleyi</name>
    <dbReference type="NCBI Taxonomy" id="196109"/>
    <lineage>
        <taxon>Eukaryota</taxon>
        <taxon>Fungi</taxon>
        <taxon>Dikarya</taxon>
        <taxon>Ascomycota</taxon>
        <taxon>Pezizomycotina</taxon>
        <taxon>Sordariomycetes</taxon>
        <taxon>Xylariomycetidae</taxon>
        <taxon>Xylariales</taxon>
        <taxon>Microdochiaceae</taxon>
        <taxon>Microdochium</taxon>
    </lineage>
</organism>
<feature type="compositionally biased region" description="Acidic residues" evidence="1">
    <location>
        <begin position="144"/>
        <end position="161"/>
    </location>
</feature>
<sequence length="636" mass="69912">MEQSGGSEHTAHPAVDQYQAAVKNSAESHKCKPTLSQSEPRPAPTALKSSHDATLADSTHSVPTLRFPRPVGSRQLSNWISSSSPDIMQPETLPDEDQILADLGYDVIGADGESQAESIASSFDYQRPDDVQSLCGTDTGTDVDTNDADTDSSDDEEEVVLDDTGRARTYAEIAARAVEEDDVETPAVQSLENPTSLLHHSDSFPELAARARTSPIKAQALQDAQIEGHLSYQAQQTSGKQDTDVSSTKAGRLANPAWQPWHQSYFRDHCRPILRRLGLLILGIILTWASLLLVRPTQVLPQTLSTVPVASVSTSGISMPTVFESTIPSTSKSHKSAPTPNASNLGTSLMPVVLDRLHVPQTTDQSAQSMCSAEVYGRNEIMVKIPLAVKASWLAKEAIKIAVSRDGLDIPTSVTTITAGFLIEVPVKEAHGTFEVSIVTERKPKIHEVFKVDLGQHTITDVLDVSKQFVKDLALYVANAVNETTTWVHDVSAPAVDEGTLLTQTVLGRFVCLRDQLMREATTYFSNSISKEELELRSHQAQVELKRATLNLRDDLSLTLLTAQLSSKLWWLKIQGKQEEYQSYLANAEAHYKGKMTEMTRTKAVRGENVKRELRERRSGKPQTSGSIWRWRKAMD</sequence>
<dbReference type="Proteomes" id="UP000070501">
    <property type="component" value="Unassembled WGS sequence"/>
</dbReference>
<name>A0A136JKI0_9PEZI</name>
<dbReference type="InParanoid" id="A0A136JKI0"/>
<feature type="compositionally biased region" description="Polar residues" evidence="1">
    <location>
        <begin position="115"/>
        <end position="124"/>
    </location>
</feature>
<feature type="region of interest" description="Disordered" evidence="1">
    <location>
        <begin position="608"/>
        <end position="628"/>
    </location>
</feature>
<protein>
    <submittedName>
        <fullName evidence="2">Uncharacterized protein</fullName>
    </submittedName>
</protein>